<evidence type="ECO:0000259" key="9">
    <source>
        <dbReference type="PROSITE" id="PS51767"/>
    </source>
</evidence>
<dbReference type="PANTHER" id="PTHR13683:SF775">
    <property type="entry name" value="EUKARYOTIC ASPARTYL PROTEASE FAMILY PROTEIN"/>
    <property type="match status" value="1"/>
</dbReference>
<evidence type="ECO:0000313" key="10">
    <source>
        <dbReference type="EMBL" id="JAT44374.1"/>
    </source>
</evidence>
<keyword evidence="4" id="KW-0064">Aspartyl protease</keyword>
<gene>
    <name evidence="10" type="primary">nep1_4</name>
    <name evidence="11" type="synonym">nep1_23</name>
    <name evidence="11" type="ORF">g.109609</name>
    <name evidence="10" type="ORF">g.109614</name>
</gene>
<dbReference type="InterPro" id="IPR001461">
    <property type="entry name" value="Aspartic_peptidase_A1"/>
</dbReference>
<keyword evidence="3" id="KW-0732">Signal</keyword>
<dbReference type="InterPro" id="IPR032799">
    <property type="entry name" value="TAXi_C"/>
</dbReference>
<keyword evidence="6" id="KW-0238">DNA-binding</keyword>
<dbReference type="FunFam" id="2.40.70.10:FF:000010">
    <property type="entry name" value="Aspartyl protease family protein 2"/>
    <property type="match status" value="1"/>
</dbReference>
<dbReference type="Pfam" id="PF14543">
    <property type="entry name" value="TAXi_N"/>
    <property type="match status" value="1"/>
</dbReference>
<dbReference type="InterPro" id="IPR033873">
    <property type="entry name" value="CND41-like"/>
</dbReference>
<evidence type="ECO:0000256" key="4">
    <source>
        <dbReference type="ARBA" id="ARBA00022750"/>
    </source>
</evidence>
<dbReference type="PROSITE" id="PS51767">
    <property type="entry name" value="PEPTIDASE_A1"/>
    <property type="match status" value="1"/>
</dbReference>
<dbReference type="EMBL" id="GDJX01023562">
    <property type="protein sequence ID" value="JAT44374.1"/>
    <property type="molecule type" value="Transcribed_RNA"/>
</dbReference>
<evidence type="ECO:0000256" key="5">
    <source>
        <dbReference type="ARBA" id="ARBA00022801"/>
    </source>
</evidence>
<dbReference type="Gene3D" id="2.40.70.10">
    <property type="entry name" value="Acid Proteases"/>
    <property type="match status" value="2"/>
</dbReference>
<dbReference type="CDD" id="cd05472">
    <property type="entry name" value="cnd41_like"/>
    <property type="match status" value="1"/>
</dbReference>
<dbReference type="GO" id="GO:0003677">
    <property type="term" value="F:DNA binding"/>
    <property type="evidence" value="ECO:0007669"/>
    <property type="project" value="UniProtKB-KW"/>
</dbReference>
<keyword evidence="2" id="KW-0645">Protease</keyword>
<evidence type="ECO:0000256" key="7">
    <source>
        <dbReference type="PIRSR" id="PIRSR601461-1"/>
    </source>
</evidence>
<feature type="domain" description="Peptidase A1" evidence="9">
    <location>
        <begin position="238"/>
        <end position="571"/>
    </location>
</feature>
<evidence type="ECO:0000256" key="8">
    <source>
        <dbReference type="SAM" id="MobiDB-lite"/>
    </source>
</evidence>
<dbReference type="GO" id="GO:0006508">
    <property type="term" value="P:proteolysis"/>
    <property type="evidence" value="ECO:0007669"/>
    <property type="project" value="UniProtKB-KW"/>
</dbReference>
<dbReference type="InterPro" id="IPR021109">
    <property type="entry name" value="Peptidase_aspartic_dom_sf"/>
</dbReference>
<feature type="non-terminal residue" evidence="10">
    <location>
        <position position="1"/>
    </location>
</feature>
<evidence type="ECO:0000256" key="6">
    <source>
        <dbReference type="ARBA" id="ARBA00023125"/>
    </source>
</evidence>
<dbReference type="InterPro" id="IPR032861">
    <property type="entry name" value="TAXi_N"/>
</dbReference>
<feature type="active site" evidence="7">
    <location>
        <position position="455"/>
    </location>
</feature>
<organism evidence="10">
    <name type="scientific">Anthurium amnicola</name>
    <dbReference type="NCBI Taxonomy" id="1678845"/>
    <lineage>
        <taxon>Eukaryota</taxon>
        <taxon>Viridiplantae</taxon>
        <taxon>Streptophyta</taxon>
        <taxon>Embryophyta</taxon>
        <taxon>Tracheophyta</taxon>
        <taxon>Spermatophyta</taxon>
        <taxon>Magnoliopsida</taxon>
        <taxon>Liliopsida</taxon>
        <taxon>Araceae</taxon>
        <taxon>Pothoideae</taxon>
        <taxon>Potheae</taxon>
        <taxon>Anthurium</taxon>
    </lineage>
</organism>
<accession>A0A1D1XPP6</accession>
<dbReference type="PROSITE" id="PS00141">
    <property type="entry name" value="ASP_PROTEASE"/>
    <property type="match status" value="1"/>
</dbReference>
<keyword evidence="5" id="KW-0378">Hydrolase</keyword>
<evidence type="ECO:0000313" key="11">
    <source>
        <dbReference type="EMBL" id="JAT49100.1"/>
    </source>
</evidence>
<reference evidence="10" key="1">
    <citation type="submission" date="2015-07" db="EMBL/GenBank/DDBJ databases">
        <title>Transcriptome Assembly of Anthurium amnicola.</title>
        <authorList>
            <person name="Suzuki J."/>
        </authorList>
    </citation>
    <scope>NUCLEOTIDE SEQUENCE</scope>
</reference>
<proteinExistence type="inferred from homology"/>
<evidence type="ECO:0000256" key="2">
    <source>
        <dbReference type="ARBA" id="ARBA00022670"/>
    </source>
</evidence>
<feature type="compositionally biased region" description="Basic residues" evidence="8">
    <location>
        <begin position="49"/>
        <end position="58"/>
    </location>
</feature>
<dbReference type="EMBL" id="GDJX01018836">
    <property type="protein sequence ID" value="JAT49100.1"/>
    <property type="molecule type" value="Transcribed_RNA"/>
</dbReference>
<dbReference type="InterPro" id="IPR001969">
    <property type="entry name" value="Aspartic_peptidase_AS"/>
</dbReference>
<protein>
    <submittedName>
        <fullName evidence="10">Aspartic proteinase nepenthesin-1</fullName>
    </submittedName>
</protein>
<sequence length="575" mass="59977">SLIGGSEDGRVKVQKTFSSQHLLSPRSHLTLTHIKRPQPLSPPSTPHSAHYHSTRHPLHPLPEKKTTAMGEKSGSRSAFLVAISLVFPFLISSIHCRGIAPKTAEPTATLDVAAALESTTGVLSSDLRTQQSLLLQQEKHRGRRSNTLELQLHPRDALRPPPHADYRSLTLARLARDDARVRAIDARLQLAIQGVRKSDLVPLVQEDGDGVGAEAAAGGGGGLSGPVVSGTRQGSGEYFSRVGIGSPAKALYMVLDTGSDVTWVQCQPCTDCYQQADPLFDPAASSTYAPLPCASGRCHQLDVSACRNESCLYQVSYGDGSYTVGDFATDTIALGGDSVPAVAFGCGHDNEGLFVGAAGLLGLGGGALSFPSQVSAASFSYCLVDRDSSSSSTLEFGAAAVADPSAVSAPLLRNQKLDTFYYVGLTGISVGGEMLSIPPSSFAVGASGEGGVIVDSGTAVTRLQSNAYATLRDAFLRGTAGLPSASGVALFDTCYDLSGRDTVEVPAVSFHFPGAKALRLPAKNYLIPVDSAGTFCLAFAPTASALSIIGNVQQQGTRVGFDLAHSLVSFTPNRC</sequence>
<name>A0A1D1XPP6_9ARAE</name>
<feature type="region of interest" description="Disordered" evidence="8">
    <location>
        <begin position="34"/>
        <end position="69"/>
    </location>
</feature>
<evidence type="ECO:0000256" key="3">
    <source>
        <dbReference type="ARBA" id="ARBA00022729"/>
    </source>
</evidence>
<comment type="similarity">
    <text evidence="1">Belongs to the peptidase A1 family.</text>
</comment>
<dbReference type="SUPFAM" id="SSF50630">
    <property type="entry name" value="Acid proteases"/>
    <property type="match status" value="1"/>
</dbReference>
<dbReference type="InterPro" id="IPR033121">
    <property type="entry name" value="PEPTIDASE_A1"/>
</dbReference>
<dbReference type="Pfam" id="PF14541">
    <property type="entry name" value="TAXi_C"/>
    <property type="match status" value="1"/>
</dbReference>
<dbReference type="GO" id="GO:0004190">
    <property type="term" value="F:aspartic-type endopeptidase activity"/>
    <property type="evidence" value="ECO:0007669"/>
    <property type="project" value="UniProtKB-KW"/>
</dbReference>
<dbReference type="PANTHER" id="PTHR13683">
    <property type="entry name" value="ASPARTYL PROTEASES"/>
    <property type="match status" value="1"/>
</dbReference>
<dbReference type="AlphaFoldDB" id="A0A1D1XPP6"/>
<dbReference type="FunFam" id="2.40.70.10:FF:000016">
    <property type="entry name" value="Probable aspartic protease At2g35615"/>
    <property type="match status" value="1"/>
</dbReference>
<evidence type="ECO:0000256" key="1">
    <source>
        <dbReference type="ARBA" id="ARBA00007447"/>
    </source>
</evidence>
<feature type="active site" evidence="7">
    <location>
        <position position="256"/>
    </location>
</feature>